<proteinExistence type="predicted"/>
<feature type="transmembrane region" description="Helical" evidence="1">
    <location>
        <begin position="57"/>
        <end position="80"/>
    </location>
</feature>
<evidence type="ECO:0000313" key="3">
    <source>
        <dbReference type="Proteomes" id="UP000324781"/>
    </source>
</evidence>
<sequence>MLAWVAGVLIVLALGKALILPMKVVFRLLINCLLGGLVILLINLLGQPFGFFIPLNIISALVAGILGLPGIILMVILKYLL</sequence>
<dbReference type="InterPro" id="IPR010001">
    <property type="entry name" value="BofA"/>
</dbReference>
<dbReference type="AlphaFoldDB" id="A0A1M6DKQ4"/>
<feature type="transmembrane region" description="Helical" evidence="1">
    <location>
        <begin position="27"/>
        <end position="45"/>
    </location>
</feature>
<organism evidence="2 3">
    <name type="scientific">Thermoclostridium caenicola</name>
    <dbReference type="NCBI Taxonomy" id="659425"/>
    <lineage>
        <taxon>Bacteria</taxon>
        <taxon>Bacillati</taxon>
        <taxon>Bacillota</taxon>
        <taxon>Clostridia</taxon>
        <taxon>Eubacteriales</taxon>
        <taxon>Oscillospiraceae</taxon>
        <taxon>Thermoclostridium</taxon>
    </lineage>
</organism>
<accession>A0A1M6DKQ4</accession>
<keyword evidence="3" id="KW-1185">Reference proteome</keyword>
<keyword evidence="1" id="KW-1133">Transmembrane helix</keyword>
<protein>
    <submittedName>
        <fullName evidence="2">Inhibitor of the pro-sigma K processing machinery</fullName>
    </submittedName>
</protein>
<name>A0A1M6DKQ4_9FIRM</name>
<reference evidence="2 3" key="1">
    <citation type="submission" date="2016-11" db="EMBL/GenBank/DDBJ databases">
        <authorList>
            <person name="Varghese N."/>
            <person name="Submissions S."/>
        </authorList>
    </citation>
    <scope>NUCLEOTIDE SEQUENCE [LARGE SCALE GENOMIC DNA]</scope>
    <source>
        <strain evidence="2 3">DSM 19027</strain>
    </source>
</reference>
<dbReference type="NCBIfam" id="TIGR02862">
    <property type="entry name" value="spore_BofA"/>
    <property type="match status" value="1"/>
</dbReference>
<keyword evidence="1" id="KW-0472">Membrane</keyword>
<keyword evidence="1" id="KW-0812">Transmembrane</keyword>
<dbReference type="Pfam" id="PF07441">
    <property type="entry name" value="BofA"/>
    <property type="match status" value="1"/>
</dbReference>
<evidence type="ECO:0000313" key="2">
    <source>
        <dbReference type="EMBL" id="SHI73927.1"/>
    </source>
</evidence>
<evidence type="ECO:0000256" key="1">
    <source>
        <dbReference type="SAM" id="Phobius"/>
    </source>
</evidence>
<gene>
    <name evidence="2" type="ORF">SAMN05444373_100818</name>
</gene>
<dbReference type="EMBL" id="FQZP01000008">
    <property type="protein sequence ID" value="SHI73927.1"/>
    <property type="molecule type" value="Genomic_DNA"/>
</dbReference>
<dbReference type="Proteomes" id="UP000324781">
    <property type="component" value="Unassembled WGS sequence"/>
</dbReference>